<organism evidence="4 5">
    <name type="scientific">Reichenbachiella carrageenanivorans</name>
    <dbReference type="NCBI Taxonomy" id="2979869"/>
    <lineage>
        <taxon>Bacteria</taxon>
        <taxon>Pseudomonadati</taxon>
        <taxon>Bacteroidota</taxon>
        <taxon>Cytophagia</taxon>
        <taxon>Cytophagales</taxon>
        <taxon>Reichenbachiellaceae</taxon>
        <taxon>Reichenbachiella</taxon>
    </lineage>
</organism>
<reference evidence="4" key="1">
    <citation type="submission" date="2022-10" db="EMBL/GenBank/DDBJ databases">
        <title>Comparative genomics and taxonomic characterization of three novel marine species of genus Reichenbachiella exhibiting antioxidant and polysaccharide degradation activities.</title>
        <authorList>
            <person name="Muhammad N."/>
            <person name="Lee Y.-J."/>
            <person name="Ko J."/>
            <person name="Kim S.-G."/>
        </authorList>
    </citation>
    <scope>NUCLEOTIDE SEQUENCE</scope>
    <source>
        <strain evidence="4">Wsw4-B4</strain>
    </source>
</reference>
<evidence type="ECO:0000313" key="5">
    <source>
        <dbReference type="Proteomes" id="UP001062165"/>
    </source>
</evidence>
<evidence type="ECO:0000259" key="2">
    <source>
        <dbReference type="Pfam" id="PF01370"/>
    </source>
</evidence>
<protein>
    <submittedName>
        <fullName evidence="4">TIGR01777 family oxidoreductase</fullName>
    </submittedName>
</protein>
<sequence length="302" mass="33675">MHVLVTGGTGLIGQRLVGYLRSLGMLPRLVSRTEQLSAESPQYKWSLQNGYIDPRALDGVEVVIHLAGANIAEGRWTDARKKEIVDSRILSTRLLYDAIEKMEKKPKALLCASATGYYGFRDFEYVSDEEDRSGTDFLAQVCVQWETEADRFSALGMRVVRLRTGLVLDGAGGAFPKMLLPVRYYAGAALGSGQQYINWIHWQDWCGAVGHLIEQQELSGAFNLVAPFPVTNDELTRLIARAIERPLWLPNVPAFIFRGLLGEMSAVLLQGHKVSCTKLQNSGYQFKHQLVKESLSELLSQD</sequence>
<dbReference type="Gene3D" id="3.40.50.720">
    <property type="entry name" value="NAD(P)-binding Rossmann-like Domain"/>
    <property type="match status" value="1"/>
</dbReference>
<dbReference type="PANTHER" id="PTHR11092:SF0">
    <property type="entry name" value="EPIMERASE FAMILY PROTEIN SDR39U1"/>
    <property type="match status" value="1"/>
</dbReference>
<dbReference type="Pfam" id="PF01370">
    <property type="entry name" value="Epimerase"/>
    <property type="match status" value="1"/>
</dbReference>
<dbReference type="SUPFAM" id="SSF51735">
    <property type="entry name" value="NAD(P)-binding Rossmann-fold domains"/>
    <property type="match status" value="1"/>
</dbReference>
<dbReference type="EMBL" id="CP106735">
    <property type="protein sequence ID" value="UXX80169.1"/>
    <property type="molecule type" value="Genomic_DNA"/>
</dbReference>
<dbReference type="Pfam" id="PF08338">
    <property type="entry name" value="DUF1731"/>
    <property type="match status" value="1"/>
</dbReference>
<evidence type="ECO:0000259" key="3">
    <source>
        <dbReference type="Pfam" id="PF08338"/>
    </source>
</evidence>
<keyword evidence="5" id="KW-1185">Reference proteome</keyword>
<dbReference type="Proteomes" id="UP001062165">
    <property type="component" value="Chromosome"/>
</dbReference>
<accession>A0ABY6D2N7</accession>
<dbReference type="InterPro" id="IPR036291">
    <property type="entry name" value="NAD(P)-bd_dom_sf"/>
</dbReference>
<dbReference type="InterPro" id="IPR001509">
    <property type="entry name" value="Epimerase_deHydtase"/>
</dbReference>
<comment type="similarity">
    <text evidence="1">Belongs to the NAD(P)-dependent epimerase/dehydratase family. SDR39U1 subfamily.</text>
</comment>
<dbReference type="RefSeq" id="WP_263051899.1">
    <property type="nucleotide sequence ID" value="NZ_CP106735.1"/>
</dbReference>
<dbReference type="NCBIfam" id="TIGR01777">
    <property type="entry name" value="yfcH"/>
    <property type="match status" value="1"/>
</dbReference>
<evidence type="ECO:0000313" key="4">
    <source>
        <dbReference type="EMBL" id="UXX80169.1"/>
    </source>
</evidence>
<evidence type="ECO:0000256" key="1">
    <source>
        <dbReference type="ARBA" id="ARBA00009353"/>
    </source>
</evidence>
<proteinExistence type="inferred from homology"/>
<dbReference type="InterPro" id="IPR013549">
    <property type="entry name" value="DUF1731"/>
</dbReference>
<feature type="domain" description="NAD-dependent epimerase/dehydratase" evidence="2">
    <location>
        <begin position="3"/>
        <end position="223"/>
    </location>
</feature>
<name>A0ABY6D2N7_9BACT</name>
<dbReference type="InterPro" id="IPR010099">
    <property type="entry name" value="SDR39U1"/>
</dbReference>
<dbReference type="PANTHER" id="PTHR11092">
    <property type="entry name" value="SUGAR NUCLEOTIDE EPIMERASE RELATED"/>
    <property type="match status" value="1"/>
</dbReference>
<gene>
    <name evidence="4" type="ORF">N7E81_03520</name>
</gene>
<feature type="domain" description="DUF1731" evidence="3">
    <location>
        <begin position="252"/>
        <end position="297"/>
    </location>
</feature>